<evidence type="ECO:0000313" key="2">
    <source>
        <dbReference type="Proteomes" id="UP000315235"/>
    </source>
</evidence>
<keyword evidence="2" id="KW-1185">Reference proteome</keyword>
<accession>A0A553GZP1</accession>
<gene>
    <name evidence="1" type="ORF">FM069_10625</name>
</gene>
<proteinExistence type="predicted"/>
<sequence>MKEELEELKSRVNTLLAECLAQWQQALNHDQPESTVGQLAQLAMQLSAVRNALYSSVVLCPSSIPPSTNY</sequence>
<dbReference type="EMBL" id="VJOY01000006">
    <property type="protein sequence ID" value="TRX74972.1"/>
    <property type="molecule type" value="Genomic_DNA"/>
</dbReference>
<dbReference type="Proteomes" id="UP000315235">
    <property type="component" value="Unassembled WGS sequence"/>
</dbReference>
<reference evidence="1 2" key="1">
    <citation type="submission" date="2019-07" db="EMBL/GenBank/DDBJ databases">
        <title>Pseudomonas mangiferae sp. nov., isolated from bark of mango tree in Thailand.</title>
        <authorList>
            <person name="Srisuk N."/>
            <person name="Anurat P."/>
        </authorList>
    </citation>
    <scope>NUCLEOTIDE SEQUENCE [LARGE SCALE GENOMIC DNA]</scope>
    <source>
        <strain evidence="1 2">DMKU_BBB3-04</strain>
    </source>
</reference>
<dbReference type="AlphaFoldDB" id="A0A553GZP1"/>
<evidence type="ECO:0000313" key="1">
    <source>
        <dbReference type="EMBL" id="TRX74972.1"/>
    </source>
</evidence>
<comment type="caution">
    <text evidence="1">The sequence shown here is derived from an EMBL/GenBank/DDBJ whole genome shotgun (WGS) entry which is preliminary data.</text>
</comment>
<dbReference type="RefSeq" id="WP_143488274.1">
    <property type="nucleotide sequence ID" value="NZ_VJOY01000006.1"/>
</dbReference>
<protein>
    <submittedName>
        <fullName evidence="1">Uncharacterized protein</fullName>
    </submittedName>
</protein>
<name>A0A553GZP1_9PSED</name>
<organism evidence="1 2">
    <name type="scientific">Pseudomonas mangiferae</name>
    <dbReference type="NCBI Taxonomy" id="2593654"/>
    <lineage>
        <taxon>Bacteria</taxon>
        <taxon>Pseudomonadati</taxon>
        <taxon>Pseudomonadota</taxon>
        <taxon>Gammaproteobacteria</taxon>
        <taxon>Pseudomonadales</taxon>
        <taxon>Pseudomonadaceae</taxon>
        <taxon>Pseudomonas</taxon>
    </lineage>
</organism>
<dbReference type="OrthoDB" id="9921159at2"/>